<dbReference type="Proteomes" id="UP000192801">
    <property type="component" value="Unassembled WGS sequence"/>
</dbReference>
<comment type="subcellular location">
    <subcellularLocation>
        <location evidence="1">Cell membrane</location>
    </subcellularLocation>
</comment>
<protein>
    <recommendedName>
        <fullName evidence="10">Transport acessory protein MmpS</fullName>
    </recommendedName>
</protein>
<organism evidence="8 9">
    <name type="scientific">Mycolicibacterium insubricum</name>
    <dbReference type="NCBI Taxonomy" id="444597"/>
    <lineage>
        <taxon>Bacteria</taxon>
        <taxon>Bacillati</taxon>
        <taxon>Actinomycetota</taxon>
        <taxon>Actinomycetes</taxon>
        <taxon>Mycobacteriales</taxon>
        <taxon>Mycobacteriaceae</taxon>
        <taxon>Mycolicibacterium</taxon>
    </lineage>
</organism>
<keyword evidence="5 7" id="KW-1133">Transmembrane helix</keyword>
<proteinExistence type="inferred from homology"/>
<dbReference type="GO" id="GO:0005886">
    <property type="term" value="C:plasma membrane"/>
    <property type="evidence" value="ECO:0007669"/>
    <property type="project" value="UniProtKB-SubCell"/>
</dbReference>
<dbReference type="InterPro" id="IPR008693">
    <property type="entry name" value="MmpS"/>
</dbReference>
<keyword evidence="6 7" id="KW-0472">Membrane</keyword>
<keyword evidence="3" id="KW-1003">Cell membrane</keyword>
<evidence type="ECO:0000256" key="6">
    <source>
        <dbReference type="ARBA" id="ARBA00023136"/>
    </source>
</evidence>
<dbReference type="Gene3D" id="2.60.40.2880">
    <property type="entry name" value="MmpS1-5, C-terminal soluble domain"/>
    <property type="match status" value="1"/>
</dbReference>
<evidence type="ECO:0000313" key="9">
    <source>
        <dbReference type="Proteomes" id="UP000192801"/>
    </source>
</evidence>
<dbReference type="InterPro" id="IPR038468">
    <property type="entry name" value="MmpS_C"/>
</dbReference>
<accession>A0A1X0D839</accession>
<comment type="caution">
    <text evidence="8">The sequence shown here is derived from an EMBL/GenBank/DDBJ whole genome shotgun (WGS) entry which is preliminary data.</text>
</comment>
<comment type="similarity">
    <text evidence="2">Belongs to the MmpS family.</text>
</comment>
<evidence type="ECO:0000256" key="4">
    <source>
        <dbReference type="ARBA" id="ARBA00022692"/>
    </source>
</evidence>
<gene>
    <name evidence="8" type="ORF">BST26_14475</name>
</gene>
<evidence type="ECO:0000256" key="1">
    <source>
        <dbReference type="ARBA" id="ARBA00004236"/>
    </source>
</evidence>
<dbReference type="RefSeq" id="WP_083031886.1">
    <property type="nucleotide sequence ID" value="NZ_AP022618.1"/>
</dbReference>
<sequence length="146" mass="15329">MIGAIGAGAKKAWIPLVLIVVLSFAGLVVNRLHGQFASEDLNANAGAGIEIVQFNPKVVVYDVLGPPGTTARISYFDDVANLHNVEHAPLPWSATVTTTLPTVSANIMVQADGAGVTCRITVDDVVKDERTSDGVNPQTYCLVKSA</sequence>
<feature type="transmembrane region" description="Helical" evidence="7">
    <location>
        <begin position="12"/>
        <end position="29"/>
    </location>
</feature>
<evidence type="ECO:0000256" key="2">
    <source>
        <dbReference type="ARBA" id="ARBA00007531"/>
    </source>
</evidence>
<dbReference type="Pfam" id="PF05423">
    <property type="entry name" value="Mycobact_memb"/>
    <property type="match status" value="1"/>
</dbReference>
<evidence type="ECO:0008006" key="10">
    <source>
        <dbReference type="Google" id="ProtNLM"/>
    </source>
</evidence>
<dbReference type="AlphaFoldDB" id="A0A1X0D839"/>
<keyword evidence="9" id="KW-1185">Reference proteome</keyword>
<evidence type="ECO:0000313" key="8">
    <source>
        <dbReference type="EMBL" id="ORA68553.1"/>
    </source>
</evidence>
<reference evidence="8 9" key="1">
    <citation type="submission" date="2016-12" db="EMBL/GenBank/DDBJ databases">
        <title>The new phylogeny of genus Mycobacterium.</title>
        <authorList>
            <person name="Tortoli E."/>
            <person name="Trovato A."/>
            <person name="Cirillo D.M."/>
        </authorList>
    </citation>
    <scope>NUCLEOTIDE SEQUENCE [LARGE SCALE GENOMIC DNA]</scope>
    <source>
        <strain evidence="8 9">DSM 45130</strain>
    </source>
</reference>
<evidence type="ECO:0000256" key="7">
    <source>
        <dbReference type="SAM" id="Phobius"/>
    </source>
</evidence>
<evidence type="ECO:0000256" key="5">
    <source>
        <dbReference type="ARBA" id="ARBA00022989"/>
    </source>
</evidence>
<dbReference type="EMBL" id="MVHS01000036">
    <property type="protein sequence ID" value="ORA68553.1"/>
    <property type="molecule type" value="Genomic_DNA"/>
</dbReference>
<name>A0A1X0D839_9MYCO</name>
<dbReference type="STRING" id="444597.BST26_14475"/>
<keyword evidence="4 7" id="KW-0812">Transmembrane</keyword>
<evidence type="ECO:0000256" key="3">
    <source>
        <dbReference type="ARBA" id="ARBA00022475"/>
    </source>
</evidence>